<evidence type="ECO:0000313" key="1">
    <source>
        <dbReference type="EMBL" id="KAG8646352.1"/>
    </source>
</evidence>
<reference evidence="2" key="1">
    <citation type="journal article" date="2016" name="Nat. Biotechnol.">
        <title>Sequencing wild and cultivated cassava and related species reveals extensive interspecific hybridization and genetic diversity.</title>
        <authorList>
            <person name="Bredeson J.V."/>
            <person name="Lyons J.B."/>
            <person name="Prochnik S.E."/>
            <person name="Wu G.A."/>
            <person name="Ha C.M."/>
            <person name="Edsinger-Gonzales E."/>
            <person name="Grimwood J."/>
            <person name="Schmutz J."/>
            <person name="Rabbi I.Y."/>
            <person name="Egesi C."/>
            <person name="Nauluvula P."/>
            <person name="Lebot V."/>
            <person name="Ndunguru J."/>
            <person name="Mkamilo G."/>
            <person name="Bart R.S."/>
            <person name="Setter T.L."/>
            <person name="Gleadow R.M."/>
            <person name="Kulakow P."/>
            <person name="Ferguson M.E."/>
            <person name="Rounsley S."/>
            <person name="Rokhsar D.S."/>
        </authorList>
    </citation>
    <scope>NUCLEOTIDE SEQUENCE [LARGE SCALE GENOMIC DNA]</scope>
    <source>
        <strain evidence="2">cv. AM560-2</strain>
    </source>
</reference>
<accession>A0ACB7H0Z1</accession>
<organism evidence="1 2">
    <name type="scientific">Manihot esculenta</name>
    <name type="common">Cassava</name>
    <name type="synonym">Jatropha manihot</name>
    <dbReference type="NCBI Taxonomy" id="3983"/>
    <lineage>
        <taxon>Eukaryota</taxon>
        <taxon>Viridiplantae</taxon>
        <taxon>Streptophyta</taxon>
        <taxon>Embryophyta</taxon>
        <taxon>Tracheophyta</taxon>
        <taxon>Spermatophyta</taxon>
        <taxon>Magnoliopsida</taxon>
        <taxon>eudicotyledons</taxon>
        <taxon>Gunneridae</taxon>
        <taxon>Pentapetalae</taxon>
        <taxon>rosids</taxon>
        <taxon>fabids</taxon>
        <taxon>Malpighiales</taxon>
        <taxon>Euphorbiaceae</taxon>
        <taxon>Crotonoideae</taxon>
        <taxon>Manihoteae</taxon>
        <taxon>Manihot</taxon>
    </lineage>
</organism>
<gene>
    <name evidence="1" type="ORF">MANES_10G147600v8</name>
</gene>
<proteinExistence type="predicted"/>
<evidence type="ECO:0000313" key="2">
    <source>
        <dbReference type="Proteomes" id="UP000091857"/>
    </source>
</evidence>
<protein>
    <submittedName>
        <fullName evidence="1">Uncharacterized protein</fullName>
    </submittedName>
</protein>
<dbReference type="EMBL" id="CM004396">
    <property type="protein sequence ID" value="KAG8646352.1"/>
    <property type="molecule type" value="Genomic_DNA"/>
</dbReference>
<comment type="caution">
    <text evidence="1">The sequence shown here is derived from an EMBL/GenBank/DDBJ whole genome shotgun (WGS) entry which is preliminary data.</text>
</comment>
<name>A0ACB7H0Z1_MANES</name>
<sequence length="526" mass="59950">MKIQPYLLLFLILSFTCLLGYDEGFQPYLHSSIALSRSSFPKDFIFGAATSAYQIEGAANSDGRKPSIWDTFTKEDSEKILDHSSGDVAEDFYHHYKEDIAVIKEIGLNSFRFSISWSRVLPYGRVSAGVNQEGVNFYNSIINELLSNGIEPLITLFHWDLPQALQDEYGGFLSPKIVDDYHDYVDFCFEEFGDRVKYWITINEPNYFSCFGYATGDTAPGRCSNYIGNCTVGNSATEPYIVVHHMILCHATALKLYKQKYQASQKGTIGIIITAFWKVPKFETTASRKAASRGLDFTIGWVLHPLTYGDYPESMRSLVGERLPKFTEEQSKMIQGCIEFVGINYYTARYVDASPSSTKVNLSYTTDSQTIESTEKNGIPIGQQAGSSWIYIYPEGIREIVFYIKRNFNNPPIYITENGVEDNSSMAINESLNDSLRIKYHYLHLSYLLQAIKEGADVRGYYVWSYLDDFEWEFGYTVRFGLTYIDYTNGLKRIPKSSALWFKNFLNGENVTTHSYSFLYSAKSSI</sequence>
<keyword evidence="2" id="KW-1185">Reference proteome</keyword>
<dbReference type="Proteomes" id="UP000091857">
    <property type="component" value="Chromosome 10"/>
</dbReference>